<dbReference type="AlphaFoldDB" id="A0A0D1WEN3"/>
<dbReference type="Proteomes" id="UP000053599">
    <property type="component" value="Unassembled WGS sequence"/>
</dbReference>
<evidence type="ECO:0000313" key="2">
    <source>
        <dbReference type="EMBL" id="KIV87285.1"/>
    </source>
</evidence>
<reference evidence="2 3" key="1">
    <citation type="submission" date="2015-01" db="EMBL/GenBank/DDBJ databases">
        <title>The Genome Sequence of Exophiala sideris CBS121828.</title>
        <authorList>
            <consortium name="The Broad Institute Genomics Platform"/>
            <person name="Cuomo C."/>
            <person name="de Hoog S."/>
            <person name="Gorbushina A."/>
            <person name="Stielow B."/>
            <person name="Teixiera M."/>
            <person name="Abouelleil A."/>
            <person name="Chapman S.B."/>
            <person name="Priest M."/>
            <person name="Young S.K."/>
            <person name="Wortman J."/>
            <person name="Nusbaum C."/>
            <person name="Birren B."/>
        </authorList>
    </citation>
    <scope>NUCLEOTIDE SEQUENCE [LARGE SCALE GENOMIC DNA]</scope>
    <source>
        <strain evidence="2 3">CBS 121828</strain>
    </source>
</reference>
<name>A0A0D1WEN3_9EURO</name>
<protein>
    <submittedName>
        <fullName evidence="2">Uncharacterized protein</fullName>
    </submittedName>
</protein>
<comment type="similarity">
    <text evidence="1">Belongs to the TTI2 family.</text>
</comment>
<dbReference type="GO" id="GO:0110078">
    <property type="term" value="C:TTT Hsp90 cochaperone complex"/>
    <property type="evidence" value="ECO:0007669"/>
    <property type="project" value="InterPro"/>
</dbReference>
<dbReference type="GO" id="GO:0005829">
    <property type="term" value="C:cytosol"/>
    <property type="evidence" value="ECO:0007669"/>
    <property type="project" value="TreeGrafter"/>
</dbReference>
<dbReference type="PANTHER" id="PTHR32226:SF2">
    <property type="entry name" value="TELO2-INTERACTING PROTEIN 2"/>
    <property type="match status" value="1"/>
</dbReference>
<dbReference type="SUPFAM" id="SSF48371">
    <property type="entry name" value="ARM repeat"/>
    <property type="match status" value="1"/>
</dbReference>
<proteinExistence type="inferred from homology"/>
<gene>
    <name evidence="2" type="ORF">PV11_02840</name>
</gene>
<organism evidence="2 3">
    <name type="scientific">Exophiala sideris</name>
    <dbReference type="NCBI Taxonomy" id="1016849"/>
    <lineage>
        <taxon>Eukaryota</taxon>
        <taxon>Fungi</taxon>
        <taxon>Dikarya</taxon>
        <taxon>Ascomycota</taxon>
        <taxon>Pezizomycotina</taxon>
        <taxon>Eurotiomycetes</taxon>
        <taxon>Chaetothyriomycetidae</taxon>
        <taxon>Chaetothyriales</taxon>
        <taxon>Herpotrichiellaceae</taxon>
        <taxon>Exophiala</taxon>
    </lineage>
</organism>
<dbReference type="STRING" id="1016849.A0A0D1WEN3"/>
<dbReference type="Pfam" id="PF10521">
    <property type="entry name" value="Tti2"/>
    <property type="match status" value="1"/>
</dbReference>
<evidence type="ECO:0000313" key="3">
    <source>
        <dbReference type="Proteomes" id="UP000053599"/>
    </source>
</evidence>
<dbReference type="OrthoDB" id="6417021at2759"/>
<dbReference type="InterPro" id="IPR016024">
    <property type="entry name" value="ARM-type_fold"/>
</dbReference>
<accession>A0A0D1WEN3</accession>
<evidence type="ECO:0000256" key="1">
    <source>
        <dbReference type="ARBA" id="ARBA00034736"/>
    </source>
</evidence>
<dbReference type="HOGENOM" id="CLU_024466_1_0_1"/>
<dbReference type="PANTHER" id="PTHR32226">
    <property type="entry name" value="TELO2-INTERACTING PROTEIN 2"/>
    <property type="match status" value="1"/>
</dbReference>
<dbReference type="GO" id="GO:0005634">
    <property type="term" value="C:nucleus"/>
    <property type="evidence" value="ECO:0007669"/>
    <property type="project" value="TreeGrafter"/>
</dbReference>
<dbReference type="EMBL" id="KN846951">
    <property type="protein sequence ID" value="KIV87285.1"/>
    <property type="molecule type" value="Genomic_DNA"/>
</dbReference>
<dbReference type="InterPro" id="IPR018870">
    <property type="entry name" value="Tti2"/>
</dbReference>
<sequence length="399" mass="44231">MDEQKDTILSILSILSSRPPDEPQSITILRSQAQDLISNISLDTLPTTLQDLLTQIIKPLFTKPHRNLTSTGRKNLVTKSSSFLTPRFEVDEPEKWKTNFTIPLLAYILNAYSTLPPSQRKSAIEAHFHLLVPAILNMIDDPDASYKASGAGLLTTLCGVLQSVQSDIIRRTGLGDVFFDALKANFNLLPTLTPEEESLTVLGSVIPAYLALLDVTTNTNVDSSHRTGGTERLTWLYRHGIISGIEHLSSSGSFSSTISVRLTTFLLSQIPNVFERMGIASVRHFQDLLPMVRAGLMDPFILAAPEMVVAVMDVLDCVIRVGAPRVKEKWWPEILRGVVGCWCNCLDESDSKREEVDTVMNRLKGVVKSLGSVVDREEWESAVGRLIDEEGDLKELFGR</sequence>